<name>A0A2S7TA11_9FLAO</name>
<dbReference type="OrthoDB" id="9773828at2"/>
<reference evidence="7" key="1">
    <citation type="submission" date="2016-11" db="EMBL/GenBank/DDBJ databases">
        <title>Trade-off between light-utilization and light-protection in marine flavobacteria.</title>
        <authorList>
            <person name="Kumagai Y."/>
            <person name="Yoshizawa S."/>
            <person name="Kogure K."/>
        </authorList>
    </citation>
    <scope>NUCLEOTIDE SEQUENCE [LARGE SCALE GENOMIC DNA]</scope>
    <source>
        <strain evidence="7">SG-18</strain>
    </source>
</reference>
<evidence type="ECO:0000259" key="5">
    <source>
        <dbReference type="Pfam" id="PF00248"/>
    </source>
</evidence>
<evidence type="ECO:0000256" key="4">
    <source>
        <dbReference type="ARBA" id="ARBA00070119"/>
    </source>
</evidence>
<dbReference type="PANTHER" id="PTHR43364">
    <property type="entry name" value="NADH-SPECIFIC METHYLGLYOXAL REDUCTASE-RELATED"/>
    <property type="match status" value="1"/>
</dbReference>
<evidence type="ECO:0000313" key="6">
    <source>
        <dbReference type="EMBL" id="PQJ16388.1"/>
    </source>
</evidence>
<dbReference type="Pfam" id="PF00248">
    <property type="entry name" value="Aldo_ket_red"/>
    <property type="match status" value="1"/>
</dbReference>
<keyword evidence="2" id="KW-0560">Oxidoreductase</keyword>
<evidence type="ECO:0000256" key="3">
    <source>
        <dbReference type="ARBA" id="ARBA00038157"/>
    </source>
</evidence>
<dbReference type="PANTHER" id="PTHR43364:SF4">
    <property type="entry name" value="NAD(P)-LINKED OXIDOREDUCTASE SUPERFAMILY PROTEIN"/>
    <property type="match status" value="1"/>
</dbReference>
<organism evidence="6 7">
    <name type="scientific">Aureicoccus marinus</name>
    <dbReference type="NCBI Taxonomy" id="754435"/>
    <lineage>
        <taxon>Bacteria</taxon>
        <taxon>Pseudomonadati</taxon>
        <taxon>Bacteroidota</taxon>
        <taxon>Flavobacteriia</taxon>
        <taxon>Flavobacteriales</taxon>
        <taxon>Flavobacteriaceae</taxon>
        <taxon>Aureicoccus</taxon>
    </lineage>
</organism>
<dbReference type="InterPro" id="IPR036812">
    <property type="entry name" value="NAD(P)_OxRdtase_dom_sf"/>
</dbReference>
<sequence length="346" mass="39246">MKYNFIPNTNIRVSRICLGTMTWGRQNSIEEAFEQMDYALEEGVNFFDTAELYPVPAKKELYAVTEEFIGKWFKERGNRSEVILASKIAGPAPFTKHIRTTGFSPDSIREAVEGSLQRLQTDYLDLYQLHWPERVTNYFGQRGFPDAEDDAWQDNIHQILETLSELMVNGKIRHIGISNETPWGTMRYLEEHKVHSNLPRVLTIQNPYCLLNRLFEVGLSEICQRSKIGLLPYSPLGFGVLSGKYLGGVIPRKSRLSLFPNYNRYSGETAVLATEAYAEVAKKHGLSLAQMSLAFVNTRSFVTSNIIGATTMEQLKENIASIDISLSKELLEDIEAVHQKYPNPAP</sequence>
<dbReference type="Proteomes" id="UP000239366">
    <property type="component" value="Unassembled WGS sequence"/>
</dbReference>
<dbReference type="EMBL" id="MQVX01000001">
    <property type="protein sequence ID" value="PQJ16388.1"/>
    <property type="molecule type" value="Genomic_DNA"/>
</dbReference>
<keyword evidence="1" id="KW-0521">NADP</keyword>
<keyword evidence="7" id="KW-1185">Reference proteome</keyword>
<gene>
    <name evidence="6" type="ORF">BST99_12280</name>
</gene>
<dbReference type="InterPro" id="IPR050523">
    <property type="entry name" value="AKR_Detox_Biosynth"/>
</dbReference>
<dbReference type="GO" id="GO:0016491">
    <property type="term" value="F:oxidoreductase activity"/>
    <property type="evidence" value="ECO:0007669"/>
    <property type="project" value="UniProtKB-KW"/>
</dbReference>
<dbReference type="InterPro" id="IPR023210">
    <property type="entry name" value="NADP_OxRdtase_dom"/>
</dbReference>
<dbReference type="AlphaFoldDB" id="A0A2S7TA11"/>
<protein>
    <recommendedName>
        <fullName evidence="4">Protein tas</fullName>
    </recommendedName>
</protein>
<evidence type="ECO:0000313" key="7">
    <source>
        <dbReference type="Proteomes" id="UP000239366"/>
    </source>
</evidence>
<dbReference type="Gene3D" id="3.20.20.100">
    <property type="entry name" value="NADP-dependent oxidoreductase domain"/>
    <property type="match status" value="1"/>
</dbReference>
<evidence type="ECO:0000256" key="2">
    <source>
        <dbReference type="ARBA" id="ARBA00023002"/>
    </source>
</evidence>
<proteinExistence type="inferred from homology"/>
<dbReference type="SUPFAM" id="SSF51430">
    <property type="entry name" value="NAD(P)-linked oxidoreductase"/>
    <property type="match status" value="1"/>
</dbReference>
<dbReference type="CDD" id="cd19094">
    <property type="entry name" value="AKR_Tas-like"/>
    <property type="match status" value="1"/>
</dbReference>
<evidence type="ECO:0000256" key="1">
    <source>
        <dbReference type="ARBA" id="ARBA00022857"/>
    </source>
</evidence>
<comment type="similarity">
    <text evidence="3">Belongs to the aldo/keto reductase family. Aldo/keto reductase 2 subfamily.</text>
</comment>
<dbReference type="FunFam" id="3.20.20.100:FF:000005">
    <property type="entry name" value="NADP(H)-dependent aldo-keto reductase"/>
    <property type="match status" value="1"/>
</dbReference>
<comment type="caution">
    <text evidence="6">The sequence shown here is derived from an EMBL/GenBank/DDBJ whole genome shotgun (WGS) entry which is preliminary data.</text>
</comment>
<accession>A0A2S7TA11</accession>
<dbReference type="RefSeq" id="WP_105002061.1">
    <property type="nucleotide sequence ID" value="NZ_MQVX01000001.1"/>
</dbReference>
<feature type="domain" description="NADP-dependent oxidoreductase" evidence="5">
    <location>
        <begin position="15"/>
        <end position="337"/>
    </location>
</feature>